<evidence type="ECO:0000313" key="3">
    <source>
        <dbReference type="EMBL" id="GAA3624936.1"/>
    </source>
</evidence>
<keyword evidence="4" id="KW-1185">Reference proteome</keyword>
<feature type="domain" description="DUF306" evidence="2">
    <location>
        <begin position="36"/>
        <end position="125"/>
    </location>
</feature>
<organism evidence="3 4">
    <name type="scientific">Kineosporia mesophila</name>
    <dbReference type="NCBI Taxonomy" id="566012"/>
    <lineage>
        <taxon>Bacteria</taxon>
        <taxon>Bacillati</taxon>
        <taxon>Actinomycetota</taxon>
        <taxon>Actinomycetes</taxon>
        <taxon>Kineosporiales</taxon>
        <taxon>Kineosporiaceae</taxon>
        <taxon>Kineosporia</taxon>
    </lineage>
</organism>
<evidence type="ECO:0000313" key="4">
    <source>
        <dbReference type="Proteomes" id="UP001501074"/>
    </source>
</evidence>
<dbReference type="Gene3D" id="2.40.128.270">
    <property type="match status" value="1"/>
</dbReference>
<dbReference type="EMBL" id="BAAAZO010000009">
    <property type="protein sequence ID" value="GAA3624936.1"/>
    <property type="molecule type" value="Genomic_DNA"/>
</dbReference>
<dbReference type="InterPro" id="IPR005184">
    <property type="entry name" value="DUF306_Meta_HslJ"/>
</dbReference>
<dbReference type="InterPro" id="IPR038670">
    <property type="entry name" value="HslJ-like_sf"/>
</dbReference>
<dbReference type="RefSeq" id="WP_231484598.1">
    <property type="nucleotide sequence ID" value="NZ_BAAAZO010000009.1"/>
</dbReference>
<name>A0ABP7A4V6_9ACTN</name>
<dbReference type="PROSITE" id="PS51257">
    <property type="entry name" value="PROKAR_LIPOPROTEIN"/>
    <property type="match status" value="1"/>
</dbReference>
<reference evidence="4" key="1">
    <citation type="journal article" date="2019" name="Int. J. Syst. Evol. Microbiol.">
        <title>The Global Catalogue of Microorganisms (GCM) 10K type strain sequencing project: providing services to taxonomists for standard genome sequencing and annotation.</title>
        <authorList>
            <consortium name="The Broad Institute Genomics Platform"/>
            <consortium name="The Broad Institute Genome Sequencing Center for Infectious Disease"/>
            <person name="Wu L."/>
            <person name="Ma J."/>
        </authorList>
    </citation>
    <scope>NUCLEOTIDE SEQUENCE [LARGE SCALE GENOMIC DNA]</scope>
    <source>
        <strain evidence="4">JCM 16902</strain>
    </source>
</reference>
<evidence type="ECO:0000256" key="1">
    <source>
        <dbReference type="SAM" id="MobiDB-lite"/>
    </source>
</evidence>
<evidence type="ECO:0000259" key="2">
    <source>
        <dbReference type="Pfam" id="PF03724"/>
    </source>
</evidence>
<sequence length="164" mass="17386">MNRAVWPALCAVLVLGGCGDESVTTGSDVRKSVEGTWYPLAITGWSVSDFGRSTYGTAYLTFDDGDWKASDGCNGQRGTYDLTADGTFEMDSGASTEIGCANVPHVDVMDGATQVRVDGDTLIFAVSGENPSELARYTRRKNPPPTSVADGIRKRTEASTPPPP</sequence>
<comment type="caution">
    <text evidence="3">The sequence shown here is derived from an EMBL/GenBank/DDBJ whole genome shotgun (WGS) entry which is preliminary data.</text>
</comment>
<feature type="region of interest" description="Disordered" evidence="1">
    <location>
        <begin position="133"/>
        <end position="164"/>
    </location>
</feature>
<gene>
    <name evidence="3" type="ORF">GCM10022223_47540</name>
</gene>
<proteinExistence type="predicted"/>
<dbReference type="Pfam" id="PF03724">
    <property type="entry name" value="META"/>
    <property type="match status" value="1"/>
</dbReference>
<dbReference type="Proteomes" id="UP001501074">
    <property type="component" value="Unassembled WGS sequence"/>
</dbReference>
<accession>A0ABP7A4V6</accession>
<protein>
    <recommendedName>
        <fullName evidence="2">DUF306 domain-containing protein</fullName>
    </recommendedName>
</protein>